<evidence type="ECO:0000313" key="2">
    <source>
        <dbReference type="EMBL" id="MDC7226700.1"/>
    </source>
</evidence>
<feature type="transmembrane region" description="Helical" evidence="1">
    <location>
        <begin position="35"/>
        <end position="55"/>
    </location>
</feature>
<dbReference type="Proteomes" id="UP001221217">
    <property type="component" value="Unassembled WGS sequence"/>
</dbReference>
<feature type="transmembrane region" description="Helical" evidence="1">
    <location>
        <begin position="104"/>
        <end position="125"/>
    </location>
</feature>
<comment type="caution">
    <text evidence="2">The sequence shown here is derived from an EMBL/GenBank/DDBJ whole genome shotgun (WGS) entry which is preliminary data.</text>
</comment>
<name>A0AAJ1MMI2_9SPIO</name>
<keyword evidence="1" id="KW-1133">Transmembrane helix</keyword>
<feature type="transmembrane region" description="Helical" evidence="1">
    <location>
        <begin position="131"/>
        <end position="150"/>
    </location>
</feature>
<evidence type="ECO:0000256" key="1">
    <source>
        <dbReference type="SAM" id="Phobius"/>
    </source>
</evidence>
<proteinExistence type="predicted"/>
<organism evidence="2 3">
    <name type="scientific">Candidatus Thalassospirochaeta sargassi</name>
    <dbReference type="NCBI Taxonomy" id="3119039"/>
    <lineage>
        <taxon>Bacteria</taxon>
        <taxon>Pseudomonadati</taxon>
        <taxon>Spirochaetota</taxon>
        <taxon>Spirochaetia</taxon>
        <taxon>Spirochaetales</taxon>
        <taxon>Spirochaetaceae</taxon>
        <taxon>Candidatus Thalassospirochaeta</taxon>
    </lineage>
</organism>
<reference evidence="2 3" key="1">
    <citation type="submission" date="2022-12" db="EMBL/GenBank/DDBJ databases">
        <title>Metagenome assembled genome from gulf of manar.</title>
        <authorList>
            <person name="Kohli P."/>
            <person name="Pk S."/>
            <person name="Venkata Ramana C."/>
            <person name="Sasikala C."/>
        </authorList>
    </citation>
    <scope>NUCLEOTIDE SEQUENCE [LARGE SCALE GENOMIC DNA]</scope>
    <source>
        <strain evidence="2">JB008</strain>
    </source>
</reference>
<gene>
    <name evidence="2" type="ORF">PQJ61_08035</name>
</gene>
<feature type="transmembrane region" description="Helical" evidence="1">
    <location>
        <begin position="162"/>
        <end position="182"/>
    </location>
</feature>
<feature type="transmembrane region" description="Helical" evidence="1">
    <location>
        <begin position="75"/>
        <end position="92"/>
    </location>
</feature>
<keyword evidence="1" id="KW-0472">Membrane</keyword>
<dbReference type="EMBL" id="JAQQAL010000016">
    <property type="protein sequence ID" value="MDC7226700.1"/>
    <property type="molecule type" value="Genomic_DNA"/>
</dbReference>
<keyword evidence="1" id="KW-0812">Transmembrane</keyword>
<feature type="transmembrane region" description="Helical" evidence="1">
    <location>
        <begin position="188"/>
        <end position="206"/>
    </location>
</feature>
<dbReference type="AlphaFoldDB" id="A0AAJ1MMI2"/>
<sequence length="223" mass="25196">MILFLIAAVPVFYLAMDSLISDLHGRIDDSYKPFAYGFICFVAALVIYNIIRLMFLTPVYTPSGIYIYYLLHDSLIPFALAVTGYLLVFGFTDFETGHHAVNRMFAFMCGFYCFWSINDLIINFGWYNNHLLLIIPIQRIGLIAAFSLLFSEALKRRGASRVLLYVLTGLLPFITAAGSMLWRLSYTIPMIGVTAGLPVLSGIFLYRKLRPVSEKPKVSLTSE</sequence>
<accession>A0AAJ1MMI2</accession>
<feature type="transmembrane region" description="Helical" evidence="1">
    <location>
        <begin position="6"/>
        <end position="23"/>
    </location>
</feature>
<evidence type="ECO:0000313" key="3">
    <source>
        <dbReference type="Proteomes" id="UP001221217"/>
    </source>
</evidence>
<protein>
    <submittedName>
        <fullName evidence="2">Uncharacterized protein</fullName>
    </submittedName>
</protein>